<accession>A0A840VJ15</accession>
<feature type="chain" id="PRO_5032809629" evidence="1">
    <location>
        <begin position="24"/>
        <end position="99"/>
    </location>
</feature>
<reference evidence="2 3" key="1">
    <citation type="submission" date="2020-08" db="EMBL/GenBank/DDBJ databases">
        <title>Genomic Encyclopedia of Type Strains, Phase IV (KMG-IV): sequencing the most valuable type-strain genomes for metagenomic binning, comparative biology and taxonomic classification.</title>
        <authorList>
            <person name="Goeker M."/>
        </authorList>
    </citation>
    <scope>NUCLEOTIDE SEQUENCE [LARGE SCALE GENOMIC DNA]</scope>
    <source>
        <strain evidence="2 3">YC6886</strain>
    </source>
</reference>
<keyword evidence="1" id="KW-0732">Signal</keyword>
<evidence type="ECO:0000256" key="1">
    <source>
        <dbReference type="SAM" id="SignalP"/>
    </source>
</evidence>
<sequence>MKFFALISSVAFLFASCSKQESATTEAPVETQAPVDASAAKPYPLKVCLVSGEELGTMGEPVVIVHEGQQIQFCCSHCVPEFKEDPAKFLAKLEELDKP</sequence>
<evidence type="ECO:0000313" key="2">
    <source>
        <dbReference type="EMBL" id="MBB5353779.1"/>
    </source>
</evidence>
<dbReference type="EMBL" id="JACHFD010000035">
    <property type="protein sequence ID" value="MBB5353779.1"/>
    <property type="molecule type" value="Genomic_DNA"/>
</dbReference>
<dbReference type="Proteomes" id="UP000557717">
    <property type="component" value="Unassembled WGS sequence"/>
</dbReference>
<proteinExistence type="predicted"/>
<protein>
    <submittedName>
        <fullName evidence="2">YHS domain-containing protein</fullName>
    </submittedName>
</protein>
<dbReference type="GO" id="GO:0016491">
    <property type="term" value="F:oxidoreductase activity"/>
    <property type="evidence" value="ECO:0007669"/>
    <property type="project" value="InterPro"/>
</dbReference>
<dbReference type="AlphaFoldDB" id="A0A840VJ15"/>
<dbReference type="InterPro" id="IPR012348">
    <property type="entry name" value="RNR-like"/>
</dbReference>
<feature type="signal peptide" evidence="1">
    <location>
        <begin position="1"/>
        <end position="23"/>
    </location>
</feature>
<dbReference type="PROSITE" id="PS51257">
    <property type="entry name" value="PROKAR_LIPOPROTEIN"/>
    <property type="match status" value="1"/>
</dbReference>
<gene>
    <name evidence="2" type="ORF">HNR46_004041</name>
</gene>
<name>A0A840VJ15_9BACT</name>
<evidence type="ECO:0000313" key="3">
    <source>
        <dbReference type="Proteomes" id="UP000557717"/>
    </source>
</evidence>
<organism evidence="2 3">
    <name type="scientific">Haloferula luteola</name>
    <dbReference type="NCBI Taxonomy" id="595692"/>
    <lineage>
        <taxon>Bacteria</taxon>
        <taxon>Pseudomonadati</taxon>
        <taxon>Verrucomicrobiota</taxon>
        <taxon>Verrucomicrobiia</taxon>
        <taxon>Verrucomicrobiales</taxon>
        <taxon>Verrucomicrobiaceae</taxon>
        <taxon>Haloferula</taxon>
    </lineage>
</organism>
<dbReference type="Gene3D" id="1.10.620.20">
    <property type="entry name" value="Ribonucleotide Reductase, subunit A"/>
    <property type="match status" value="1"/>
</dbReference>
<comment type="caution">
    <text evidence="2">The sequence shown here is derived from an EMBL/GenBank/DDBJ whole genome shotgun (WGS) entry which is preliminary data.</text>
</comment>
<dbReference type="RefSeq" id="WP_184022147.1">
    <property type="nucleotide sequence ID" value="NZ_JACHFD010000035.1"/>
</dbReference>
<keyword evidence="3" id="KW-1185">Reference proteome</keyword>